<name>A0A8I2YJI6_9AGAM</name>
<proteinExistence type="predicted"/>
<evidence type="ECO:0000313" key="2">
    <source>
        <dbReference type="EMBL" id="KAG6372787.1"/>
    </source>
</evidence>
<reference evidence="2" key="1">
    <citation type="submission" date="2021-03" db="EMBL/GenBank/DDBJ databases">
        <title>Evolutionary innovations through gain and loss of genes in the ectomycorrhizal Boletales.</title>
        <authorList>
            <person name="Wu G."/>
            <person name="Miyauchi S."/>
            <person name="Morin E."/>
            <person name="Yang Z.-L."/>
            <person name="Xu J."/>
            <person name="Martin F.M."/>
        </authorList>
    </citation>
    <scope>NUCLEOTIDE SEQUENCE</scope>
    <source>
        <strain evidence="2">BR01</strain>
    </source>
</reference>
<organism evidence="2 3">
    <name type="scientific">Boletus reticuloceps</name>
    <dbReference type="NCBI Taxonomy" id="495285"/>
    <lineage>
        <taxon>Eukaryota</taxon>
        <taxon>Fungi</taxon>
        <taxon>Dikarya</taxon>
        <taxon>Basidiomycota</taxon>
        <taxon>Agaricomycotina</taxon>
        <taxon>Agaricomycetes</taxon>
        <taxon>Agaricomycetidae</taxon>
        <taxon>Boletales</taxon>
        <taxon>Boletineae</taxon>
        <taxon>Boletaceae</taxon>
        <taxon>Boletoideae</taxon>
        <taxon>Boletus</taxon>
    </lineage>
</organism>
<evidence type="ECO:0000256" key="1">
    <source>
        <dbReference type="SAM" id="Phobius"/>
    </source>
</evidence>
<dbReference type="Proteomes" id="UP000683000">
    <property type="component" value="Unassembled WGS sequence"/>
</dbReference>
<dbReference type="AlphaFoldDB" id="A0A8I2YJI6"/>
<dbReference type="EMBL" id="JAGFBS010000025">
    <property type="protein sequence ID" value="KAG6372787.1"/>
    <property type="molecule type" value="Genomic_DNA"/>
</dbReference>
<protein>
    <submittedName>
        <fullName evidence="2">Uncharacterized protein</fullName>
    </submittedName>
</protein>
<accession>A0A8I2YJI6</accession>
<comment type="caution">
    <text evidence="2">The sequence shown here is derived from an EMBL/GenBank/DDBJ whole genome shotgun (WGS) entry which is preliminary data.</text>
</comment>
<feature type="transmembrane region" description="Helical" evidence="1">
    <location>
        <begin position="138"/>
        <end position="164"/>
    </location>
</feature>
<keyword evidence="1" id="KW-1133">Transmembrane helix</keyword>
<sequence>MWEKTKKERANTKCDLLDVDVGRMIWIQPASDAHWQDAAFFIQASCDGCETRCVVCLIGSLCQCLRAVHIHEQIYGSHARYTMKLSARISIYLLHSGVVWRRSGRHGEGCLFCSCCADTNSKPHRHIKDLMKPGRVSLVSAGLQHVIDAVMLLGFISILMTFVIGPRRVHAVLGPIRTQTLGHQS</sequence>
<evidence type="ECO:0000313" key="3">
    <source>
        <dbReference type="Proteomes" id="UP000683000"/>
    </source>
</evidence>
<keyword evidence="3" id="KW-1185">Reference proteome</keyword>
<keyword evidence="1" id="KW-0812">Transmembrane</keyword>
<keyword evidence="1" id="KW-0472">Membrane</keyword>
<gene>
    <name evidence="2" type="ORF">JVT61DRAFT_7188</name>
</gene>